<sequence length="151" mass="17962">MNECKECYSNKKRITPLLKPRECLENHLQYICSTCGRCICINKTEKGGMQRWNFPFKTLDIAKLYLRTADVTMKTNCGIYEIVSANGRKSYKIFSNEAELQEYLKKNKSKTCVAMTPIYQRSKYIEFNNSEIRRLNREEVEKYIREQKEEK</sequence>
<dbReference type="Proteomes" id="UP000295773">
    <property type="component" value="Unassembled WGS sequence"/>
</dbReference>
<comment type="caution">
    <text evidence="1">The sequence shown here is derived from an EMBL/GenBank/DDBJ whole genome shotgun (WGS) entry which is preliminary data.</text>
</comment>
<dbReference type="RefSeq" id="WP_119957625.1">
    <property type="nucleotide sequence ID" value="NZ_JAJBLY010000023.1"/>
</dbReference>
<dbReference type="AlphaFoldDB" id="A0A4R3T7T2"/>
<dbReference type="EMBL" id="SMBP01000019">
    <property type="protein sequence ID" value="TCU57119.1"/>
    <property type="molecule type" value="Genomic_DNA"/>
</dbReference>
<gene>
    <name evidence="1" type="ORF">EDD61_11920</name>
</gene>
<evidence type="ECO:0000313" key="1">
    <source>
        <dbReference type="EMBL" id="TCU57119.1"/>
    </source>
</evidence>
<proteinExistence type="predicted"/>
<reference evidence="1 2" key="1">
    <citation type="submission" date="2019-03" db="EMBL/GenBank/DDBJ databases">
        <title>Genomic Encyclopedia of Type Strains, Phase IV (KMG-IV): sequencing the most valuable type-strain genomes for metagenomic binning, comparative biology and taxonomic classification.</title>
        <authorList>
            <person name="Goeker M."/>
        </authorList>
    </citation>
    <scope>NUCLEOTIDE SEQUENCE [LARGE SCALE GENOMIC DNA]</scope>
    <source>
        <strain evidence="1 2">DSM 29481</strain>
    </source>
</reference>
<accession>A0A4R3T7T2</accession>
<evidence type="ECO:0000313" key="2">
    <source>
        <dbReference type="Proteomes" id="UP000295773"/>
    </source>
</evidence>
<keyword evidence="2" id="KW-1185">Reference proteome</keyword>
<name>A0A4R3T7T2_9FIRM</name>
<protein>
    <submittedName>
        <fullName evidence="1">Uncharacterized protein</fullName>
    </submittedName>
</protein>
<organism evidence="1 2">
    <name type="scientific">Longicatena caecimuris</name>
    <dbReference type="NCBI Taxonomy" id="1796635"/>
    <lineage>
        <taxon>Bacteria</taxon>
        <taxon>Bacillati</taxon>
        <taxon>Bacillota</taxon>
        <taxon>Erysipelotrichia</taxon>
        <taxon>Erysipelotrichales</taxon>
        <taxon>Erysipelotrichaceae</taxon>
        <taxon>Longicatena</taxon>
    </lineage>
</organism>